<comment type="similarity">
    <text evidence="10">Belongs to the ELO family.</text>
</comment>
<feature type="transmembrane region" description="Helical" evidence="10">
    <location>
        <begin position="401"/>
        <end position="420"/>
    </location>
</feature>
<feature type="transmembrane region" description="Helical" evidence="10">
    <location>
        <begin position="263"/>
        <end position="287"/>
    </location>
</feature>
<evidence type="ECO:0000256" key="5">
    <source>
        <dbReference type="ARBA" id="ARBA00022832"/>
    </source>
</evidence>
<feature type="transmembrane region" description="Helical" evidence="10">
    <location>
        <begin position="432"/>
        <end position="452"/>
    </location>
</feature>
<dbReference type="Pfam" id="PF01151">
    <property type="entry name" value="ELO"/>
    <property type="match status" value="1"/>
</dbReference>
<feature type="transmembrane region" description="Helical" evidence="10">
    <location>
        <begin position="232"/>
        <end position="251"/>
    </location>
</feature>
<keyword evidence="8 10" id="KW-0472">Membrane</keyword>
<keyword evidence="5 10" id="KW-0276">Fatty acid metabolism</keyword>
<feature type="transmembrane region" description="Helical" evidence="10">
    <location>
        <begin position="343"/>
        <end position="361"/>
    </location>
</feature>
<dbReference type="PANTHER" id="PTHR11157:SF69">
    <property type="entry name" value="ELONGATION OF VERY LONG CHAIN FATTY ACIDS PROTEIN 7"/>
    <property type="match status" value="1"/>
</dbReference>
<keyword evidence="3 10" id="KW-0808">Transferase</keyword>
<dbReference type="AlphaFoldDB" id="A0A8T0EV17"/>
<sequence length="516" mass="60910">MPSISADRNKPPYWKELSIILDEWHELSIILDEWHELSIILDEWHELSIILDEWHELSIILDEWHELSIILDEWHELSIILDEWHELSIILDEWHELSIILDEWHELSIILDEWHELSIILDEWHELSIILDEWHELSIILDESGMTRRNSKYKILSSGVIHILITMKTVNYLSSGRSVPLCEVDPLMTFLTHNNKFGQVTMINFTQYYQDFLDSGDPRVASWPMMDNPMKGLTLVVMYLGFVKVVGPAWMRDQKPYNLRGPMIIYNFLLVAISAWIFINMGMLGWFTKYSWRCEPIDYSYNPDAIRMAEIGWYFYITKFIEFADTIFFVLRKKESQISPLHVFHHSLVPITLWFGIKFGPGGYNSIFAFLNSFVHTWMYLYYGLSALGPSFQKYLWWKKYLTLLQMVQFILVFVFMFQLTFFPTCHVSKPLLALNVVQAIIFFVLFLNFYAGSYKSSKRSQKQKVEAASSSNSASSCYKKEDQADNDYVRRRKSSVHTMKYMDVDYVTEPVTISA</sequence>
<comment type="catalytic activity">
    <reaction evidence="10">
        <text>a very-long-chain acyl-CoA + malonyl-CoA + H(+) = a very-long-chain 3-oxoacyl-CoA + CO2 + CoA</text>
        <dbReference type="Rhea" id="RHEA:32727"/>
        <dbReference type="ChEBI" id="CHEBI:15378"/>
        <dbReference type="ChEBI" id="CHEBI:16526"/>
        <dbReference type="ChEBI" id="CHEBI:57287"/>
        <dbReference type="ChEBI" id="CHEBI:57384"/>
        <dbReference type="ChEBI" id="CHEBI:90725"/>
        <dbReference type="ChEBI" id="CHEBI:90736"/>
        <dbReference type="EC" id="2.3.1.199"/>
    </reaction>
</comment>
<dbReference type="GO" id="GO:0005789">
    <property type="term" value="C:endoplasmic reticulum membrane"/>
    <property type="evidence" value="ECO:0007669"/>
    <property type="project" value="TreeGrafter"/>
</dbReference>
<feature type="region of interest" description="Disordered" evidence="11">
    <location>
        <begin position="467"/>
        <end position="492"/>
    </location>
</feature>
<organism evidence="12 13">
    <name type="scientific">Argiope bruennichi</name>
    <name type="common">Wasp spider</name>
    <name type="synonym">Aranea bruennichi</name>
    <dbReference type="NCBI Taxonomy" id="94029"/>
    <lineage>
        <taxon>Eukaryota</taxon>
        <taxon>Metazoa</taxon>
        <taxon>Ecdysozoa</taxon>
        <taxon>Arthropoda</taxon>
        <taxon>Chelicerata</taxon>
        <taxon>Arachnida</taxon>
        <taxon>Araneae</taxon>
        <taxon>Araneomorphae</taxon>
        <taxon>Entelegynae</taxon>
        <taxon>Araneoidea</taxon>
        <taxon>Araneidae</taxon>
        <taxon>Argiope</taxon>
    </lineage>
</organism>
<evidence type="ECO:0000256" key="10">
    <source>
        <dbReference type="RuleBase" id="RU361115"/>
    </source>
</evidence>
<evidence type="ECO:0000256" key="8">
    <source>
        <dbReference type="ARBA" id="ARBA00023136"/>
    </source>
</evidence>
<keyword evidence="4 10" id="KW-0812">Transmembrane</keyword>
<keyword evidence="2 10" id="KW-0444">Lipid biosynthesis</keyword>
<evidence type="ECO:0000313" key="13">
    <source>
        <dbReference type="Proteomes" id="UP000807504"/>
    </source>
</evidence>
<evidence type="ECO:0000256" key="1">
    <source>
        <dbReference type="ARBA" id="ARBA00004141"/>
    </source>
</evidence>
<dbReference type="GO" id="GO:0042761">
    <property type="term" value="P:very long-chain fatty acid biosynthetic process"/>
    <property type="evidence" value="ECO:0007669"/>
    <property type="project" value="TreeGrafter"/>
</dbReference>
<keyword evidence="6 10" id="KW-1133">Transmembrane helix</keyword>
<dbReference type="PANTHER" id="PTHR11157">
    <property type="entry name" value="FATTY ACID ACYL TRANSFERASE-RELATED"/>
    <property type="match status" value="1"/>
</dbReference>
<evidence type="ECO:0000256" key="9">
    <source>
        <dbReference type="ARBA" id="ARBA00023160"/>
    </source>
</evidence>
<keyword evidence="9 10" id="KW-0275">Fatty acid biosynthesis</keyword>
<dbReference type="EMBL" id="JABXBU010001863">
    <property type="protein sequence ID" value="KAF8782155.1"/>
    <property type="molecule type" value="Genomic_DNA"/>
</dbReference>
<feature type="compositionally biased region" description="Low complexity" evidence="11">
    <location>
        <begin position="468"/>
        <end position="477"/>
    </location>
</feature>
<evidence type="ECO:0000256" key="7">
    <source>
        <dbReference type="ARBA" id="ARBA00023098"/>
    </source>
</evidence>
<evidence type="ECO:0000256" key="4">
    <source>
        <dbReference type="ARBA" id="ARBA00022692"/>
    </source>
</evidence>
<dbReference type="InterPro" id="IPR002076">
    <property type="entry name" value="ELO_fam"/>
</dbReference>
<comment type="caution">
    <text evidence="12">The sequence shown here is derived from an EMBL/GenBank/DDBJ whole genome shotgun (WGS) entry which is preliminary data.</text>
</comment>
<reference evidence="12" key="2">
    <citation type="submission" date="2020-06" db="EMBL/GenBank/DDBJ databases">
        <authorList>
            <person name="Sheffer M."/>
        </authorList>
    </citation>
    <scope>NUCLEOTIDE SEQUENCE</scope>
</reference>
<dbReference type="EC" id="2.3.1.199" evidence="10"/>
<feature type="transmembrane region" description="Helical" evidence="10">
    <location>
        <begin position="367"/>
        <end position="389"/>
    </location>
</feature>
<gene>
    <name evidence="12" type="ORF">HNY73_012480</name>
</gene>
<name>A0A8T0EV17_ARGBR</name>
<evidence type="ECO:0000256" key="3">
    <source>
        <dbReference type="ARBA" id="ARBA00022679"/>
    </source>
</evidence>
<feature type="compositionally biased region" description="Basic and acidic residues" evidence="11">
    <location>
        <begin position="479"/>
        <end position="490"/>
    </location>
</feature>
<dbReference type="GO" id="GO:0034625">
    <property type="term" value="P:fatty acid elongation, monounsaturated fatty acid"/>
    <property type="evidence" value="ECO:0007669"/>
    <property type="project" value="TreeGrafter"/>
</dbReference>
<evidence type="ECO:0000256" key="6">
    <source>
        <dbReference type="ARBA" id="ARBA00022989"/>
    </source>
</evidence>
<dbReference type="GO" id="GO:0009922">
    <property type="term" value="F:fatty acid elongase activity"/>
    <property type="evidence" value="ECO:0007669"/>
    <property type="project" value="UniProtKB-EC"/>
</dbReference>
<keyword evidence="13" id="KW-1185">Reference proteome</keyword>
<protein>
    <recommendedName>
        <fullName evidence="10">Elongation of very long chain fatty acids protein</fullName>
        <ecNumber evidence="10">2.3.1.199</ecNumber>
    </recommendedName>
    <alternativeName>
        <fullName evidence="10">Very-long-chain 3-oxoacyl-CoA synthase</fullName>
    </alternativeName>
</protein>
<dbReference type="Proteomes" id="UP000807504">
    <property type="component" value="Unassembled WGS sequence"/>
</dbReference>
<keyword evidence="7 10" id="KW-0443">Lipid metabolism</keyword>
<reference evidence="12" key="1">
    <citation type="journal article" date="2020" name="bioRxiv">
        <title>Chromosome-level reference genome of the European wasp spider Argiope bruennichi: a resource for studies on range expansion and evolutionary adaptation.</title>
        <authorList>
            <person name="Sheffer M.M."/>
            <person name="Hoppe A."/>
            <person name="Krehenwinkel H."/>
            <person name="Uhl G."/>
            <person name="Kuss A.W."/>
            <person name="Jensen L."/>
            <person name="Jensen C."/>
            <person name="Gillespie R.G."/>
            <person name="Hoff K.J."/>
            <person name="Prost S."/>
        </authorList>
    </citation>
    <scope>NUCLEOTIDE SEQUENCE</scope>
</reference>
<evidence type="ECO:0000256" key="11">
    <source>
        <dbReference type="SAM" id="MobiDB-lite"/>
    </source>
</evidence>
<accession>A0A8T0EV17</accession>
<dbReference type="GO" id="GO:0019367">
    <property type="term" value="P:fatty acid elongation, saturated fatty acid"/>
    <property type="evidence" value="ECO:0007669"/>
    <property type="project" value="TreeGrafter"/>
</dbReference>
<dbReference type="GO" id="GO:0034626">
    <property type="term" value="P:fatty acid elongation, polyunsaturated fatty acid"/>
    <property type="evidence" value="ECO:0007669"/>
    <property type="project" value="TreeGrafter"/>
</dbReference>
<dbReference type="GO" id="GO:0030148">
    <property type="term" value="P:sphingolipid biosynthetic process"/>
    <property type="evidence" value="ECO:0007669"/>
    <property type="project" value="TreeGrafter"/>
</dbReference>
<evidence type="ECO:0000313" key="12">
    <source>
        <dbReference type="EMBL" id="KAF8782155.1"/>
    </source>
</evidence>
<proteinExistence type="inferred from homology"/>
<comment type="subcellular location">
    <subcellularLocation>
        <location evidence="1">Membrane</location>
        <topology evidence="1">Multi-pass membrane protein</topology>
    </subcellularLocation>
</comment>
<evidence type="ECO:0000256" key="2">
    <source>
        <dbReference type="ARBA" id="ARBA00022516"/>
    </source>
</evidence>
<feature type="transmembrane region" description="Helical" evidence="10">
    <location>
        <begin position="311"/>
        <end position="331"/>
    </location>
</feature>